<feature type="compositionally biased region" description="Polar residues" evidence="2">
    <location>
        <begin position="92"/>
        <end position="113"/>
    </location>
</feature>
<evidence type="ECO:0000256" key="1">
    <source>
        <dbReference type="PROSITE-ProRule" id="PRU00175"/>
    </source>
</evidence>
<proteinExistence type="predicted"/>
<dbReference type="Proteomes" id="UP000695562">
    <property type="component" value="Unassembled WGS sequence"/>
</dbReference>
<reference evidence="4" key="1">
    <citation type="submission" date="2020-01" db="EMBL/GenBank/DDBJ databases">
        <title>Development of genomics and gene disruption for Polysphondylium violaceum indicates a role for the polyketide synthase stlB in stalk morphogenesis.</title>
        <authorList>
            <person name="Narita B."/>
            <person name="Kawabe Y."/>
            <person name="Kin K."/>
            <person name="Saito T."/>
            <person name="Gibbs R."/>
            <person name="Kuspa A."/>
            <person name="Muzny D."/>
            <person name="Queller D."/>
            <person name="Richards S."/>
            <person name="Strassman J."/>
            <person name="Sucgang R."/>
            <person name="Worley K."/>
            <person name="Schaap P."/>
        </authorList>
    </citation>
    <scope>NUCLEOTIDE SEQUENCE</scope>
    <source>
        <strain evidence="4">QSvi11</strain>
    </source>
</reference>
<name>A0A8J4PKK7_9MYCE</name>
<dbReference type="PROSITE" id="PS50089">
    <property type="entry name" value="ZF_RING_2"/>
    <property type="match status" value="1"/>
</dbReference>
<feature type="domain" description="RING-type" evidence="3">
    <location>
        <begin position="382"/>
        <end position="420"/>
    </location>
</feature>
<dbReference type="InterPro" id="IPR013083">
    <property type="entry name" value="Znf_RING/FYVE/PHD"/>
</dbReference>
<feature type="compositionally biased region" description="Low complexity" evidence="2">
    <location>
        <begin position="225"/>
        <end position="256"/>
    </location>
</feature>
<feature type="region of interest" description="Disordered" evidence="2">
    <location>
        <begin position="180"/>
        <end position="209"/>
    </location>
</feature>
<dbReference type="CDD" id="cd16449">
    <property type="entry name" value="RING-HC"/>
    <property type="match status" value="1"/>
</dbReference>
<accession>A0A8J4PKK7</accession>
<keyword evidence="1" id="KW-0479">Metal-binding</keyword>
<comment type="caution">
    <text evidence="4">The sequence shown here is derived from an EMBL/GenBank/DDBJ whole genome shotgun (WGS) entry which is preliminary data.</text>
</comment>
<organism evidence="4 5">
    <name type="scientific">Polysphondylium violaceum</name>
    <dbReference type="NCBI Taxonomy" id="133409"/>
    <lineage>
        <taxon>Eukaryota</taxon>
        <taxon>Amoebozoa</taxon>
        <taxon>Evosea</taxon>
        <taxon>Eumycetozoa</taxon>
        <taxon>Dictyostelia</taxon>
        <taxon>Dictyosteliales</taxon>
        <taxon>Dictyosteliaceae</taxon>
        <taxon>Polysphondylium</taxon>
    </lineage>
</organism>
<dbReference type="OrthoDB" id="21204at2759"/>
<gene>
    <name evidence="4" type="ORF">CYY_009805</name>
</gene>
<evidence type="ECO:0000256" key="2">
    <source>
        <dbReference type="SAM" id="MobiDB-lite"/>
    </source>
</evidence>
<keyword evidence="5" id="KW-1185">Reference proteome</keyword>
<dbReference type="EMBL" id="AJWJ01000813">
    <property type="protein sequence ID" value="KAF2068874.1"/>
    <property type="molecule type" value="Genomic_DNA"/>
</dbReference>
<feature type="region of interest" description="Disordered" evidence="2">
    <location>
        <begin position="92"/>
        <end position="120"/>
    </location>
</feature>
<feature type="region of interest" description="Disordered" evidence="2">
    <location>
        <begin position="225"/>
        <end position="353"/>
    </location>
</feature>
<evidence type="ECO:0000313" key="5">
    <source>
        <dbReference type="Proteomes" id="UP000695562"/>
    </source>
</evidence>
<dbReference type="SUPFAM" id="SSF57850">
    <property type="entry name" value="RING/U-box"/>
    <property type="match status" value="1"/>
</dbReference>
<dbReference type="GO" id="GO:0008270">
    <property type="term" value="F:zinc ion binding"/>
    <property type="evidence" value="ECO:0007669"/>
    <property type="project" value="UniProtKB-KW"/>
</dbReference>
<dbReference type="InterPro" id="IPR001841">
    <property type="entry name" value="Znf_RING"/>
</dbReference>
<evidence type="ECO:0000259" key="3">
    <source>
        <dbReference type="PROSITE" id="PS50089"/>
    </source>
</evidence>
<dbReference type="Pfam" id="PF13920">
    <property type="entry name" value="zf-C3HC4_3"/>
    <property type="match status" value="1"/>
</dbReference>
<keyword evidence="1" id="KW-0863">Zinc-finger</keyword>
<evidence type="ECO:0000313" key="4">
    <source>
        <dbReference type="EMBL" id="KAF2068874.1"/>
    </source>
</evidence>
<protein>
    <recommendedName>
        <fullName evidence="3">RING-type domain-containing protein</fullName>
    </recommendedName>
</protein>
<dbReference type="Gene3D" id="3.30.40.10">
    <property type="entry name" value="Zinc/RING finger domain, C3HC4 (zinc finger)"/>
    <property type="match status" value="1"/>
</dbReference>
<sequence length="444" mass="49478">MSSTTTKDNKKLELPDLNQDVDDFILDLLNQENSINSSVVEDDICNNSVSNDTNSTVASNSNQVLDHSPSNIGLTTVTTTTTITTSTLYKSSPISSPILKQSPSNNSINSSDKQQQQQQQEILKITPDQKETTIIESPSTLSPFQNYSLSSQKTEFINYKQEQQKDSIKENILDRLNQVSDIDGGQKPLSQVSKSNIINVDDDDDDNDDIKRDLRVSKTTIASYSSNQNVNISPNSNNNNNNSNISQSTSNISPSSEKYKLEHQQTESSIKKSRKINYDLITGTPIRPKKQSKGYLTPKKSSNLSDELKSNVNNNNNKNSNNSSSNKNTIQNNDNNDNNNSNNNNNDKDDGLIKQTNSTISTLVVQNNDKKVLKKNDSGEFCPICQCNFINPYISPCGHICCFECWCQWLSLKLECPVCRERARIKLIKPIEVMSSKISTSPPL</sequence>
<dbReference type="AlphaFoldDB" id="A0A8J4PKK7"/>
<feature type="compositionally biased region" description="Low complexity" evidence="2">
    <location>
        <begin position="310"/>
        <end position="345"/>
    </location>
</feature>
<keyword evidence="1" id="KW-0862">Zinc</keyword>